<feature type="region of interest" description="Disordered" evidence="2">
    <location>
        <begin position="109"/>
        <end position="156"/>
    </location>
</feature>
<gene>
    <name evidence="3" type="ORF">mMyoMyo1_005002</name>
</gene>
<dbReference type="InterPro" id="IPR023246">
    <property type="entry name" value="AUTS2"/>
</dbReference>
<dbReference type="AlphaFoldDB" id="A0A7J7XYM4"/>
<dbReference type="VEuPathDB" id="HostDB:GeneID_118656057"/>
<proteinExistence type="predicted"/>
<evidence type="ECO:0000256" key="2">
    <source>
        <dbReference type="SAM" id="MobiDB-lite"/>
    </source>
</evidence>
<reference evidence="3 4" key="1">
    <citation type="journal article" date="2020" name="Nature">
        <title>Six reference-quality genomes reveal evolution of bat adaptations.</title>
        <authorList>
            <person name="Jebb D."/>
            <person name="Huang Z."/>
            <person name="Pippel M."/>
            <person name="Hughes G.M."/>
            <person name="Lavrichenko K."/>
            <person name="Devanna P."/>
            <person name="Winkler S."/>
            <person name="Jermiin L.S."/>
            <person name="Skirmuntt E.C."/>
            <person name="Katzourakis A."/>
            <person name="Burkitt-Gray L."/>
            <person name="Ray D.A."/>
            <person name="Sullivan K.A.M."/>
            <person name="Roscito J.G."/>
            <person name="Kirilenko B.M."/>
            <person name="Davalos L.M."/>
            <person name="Corthals A.P."/>
            <person name="Power M.L."/>
            <person name="Jones G."/>
            <person name="Ransome R.D."/>
            <person name="Dechmann D.K.N."/>
            <person name="Locatelli A.G."/>
            <person name="Puechmaille S.J."/>
            <person name="Fedrigo O."/>
            <person name="Jarvis E.D."/>
            <person name="Hiller M."/>
            <person name="Vernes S.C."/>
            <person name="Myers E.W."/>
            <person name="Teeling E.C."/>
        </authorList>
    </citation>
    <scope>NUCLEOTIDE SEQUENCE [LARGE SCALE GENOMIC DNA]</scope>
    <source>
        <strain evidence="3">MMyoMyo1</strain>
        <tissue evidence="3">Flight muscle</tissue>
    </source>
</reference>
<keyword evidence="4" id="KW-1185">Reference proteome</keyword>
<comment type="caution">
    <text evidence="3">The sequence shown here is derived from an EMBL/GenBank/DDBJ whole genome shotgun (WGS) entry which is preliminary data.</text>
</comment>
<dbReference type="PANTHER" id="PTHR14429">
    <property type="entry name" value="FIBROSIN FAMILY MEMBER"/>
    <property type="match status" value="1"/>
</dbReference>
<organism evidence="3 4">
    <name type="scientific">Myotis myotis</name>
    <name type="common">Greater mouse-eared bat</name>
    <name type="synonym">Vespertilio myotis</name>
    <dbReference type="NCBI Taxonomy" id="51298"/>
    <lineage>
        <taxon>Eukaryota</taxon>
        <taxon>Metazoa</taxon>
        <taxon>Chordata</taxon>
        <taxon>Craniata</taxon>
        <taxon>Vertebrata</taxon>
        <taxon>Euteleostomi</taxon>
        <taxon>Mammalia</taxon>
        <taxon>Eutheria</taxon>
        <taxon>Laurasiatheria</taxon>
        <taxon>Chiroptera</taxon>
        <taxon>Yangochiroptera</taxon>
        <taxon>Vespertilionidae</taxon>
        <taxon>Myotis</taxon>
    </lineage>
</organism>
<evidence type="ECO:0000313" key="3">
    <source>
        <dbReference type="EMBL" id="KAF6354817.1"/>
    </source>
</evidence>
<evidence type="ECO:0000256" key="1">
    <source>
        <dbReference type="ARBA" id="ARBA00022553"/>
    </source>
</evidence>
<dbReference type="Proteomes" id="UP000527355">
    <property type="component" value="Unassembled WGS sequence"/>
</dbReference>
<accession>A0A7J7XYM4</accession>
<evidence type="ECO:0000313" key="4">
    <source>
        <dbReference type="Proteomes" id="UP000527355"/>
    </source>
</evidence>
<dbReference type="PANTHER" id="PTHR14429:SF24">
    <property type="entry name" value="FIBROSIN"/>
    <property type="match status" value="1"/>
</dbReference>
<dbReference type="EMBL" id="JABWUV010000005">
    <property type="protein sequence ID" value="KAF6354817.1"/>
    <property type="molecule type" value="Genomic_DNA"/>
</dbReference>
<keyword evidence="1" id="KW-0597">Phosphoprotein</keyword>
<protein>
    <submittedName>
        <fullName evidence="3">Fibrosin</fullName>
    </submittedName>
</protein>
<sequence length="156" mass="17167">MFEKYPGKMEGLFRHNPYTAFPPAVPGLPPGLPPAVSFGSLQGAFQPKSMNPELPPRLGPMPSGLPQKGTQIPDHFRPPLRKPGKWCAMHVRVAYMILRHQAQTRSGLWSGGRLLSPRRRKTGTSPSHGPSPEYLLLLPRPGLVRKGPGQPRNRCG</sequence>
<name>A0A7J7XYM4_MYOMY</name>